<accession>A0A1D7VGA1</accession>
<gene>
    <name evidence="1" type="ORF">SL103_05440</name>
</gene>
<evidence type="ECO:0000313" key="1">
    <source>
        <dbReference type="EMBL" id="AOP45759.1"/>
    </source>
</evidence>
<organism evidence="1 2">
    <name type="scientific">Streptomyces lydicus</name>
    <dbReference type="NCBI Taxonomy" id="47763"/>
    <lineage>
        <taxon>Bacteria</taxon>
        <taxon>Bacillati</taxon>
        <taxon>Actinomycetota</taxon>
        <taxon>Actinomycetes</taxon>
        <taxon>Kitasatosporales</taxon>
        <taxon>Streptomycetaceae</taxon>
        <taxon>Streptomyces</taxon>
    </lineage>
</organism>
<dbReference type="KEGG" id="slc:SL103_05440"/>
<dbReference type="RefSeq" id="WP_069567630.1">
    <property type="nucleotide sequence ID" value="NZ_CP017157.1"/>
</dbReference>
<name>A0A1D7VGA1_9ACTN</name>
<dbReference type="Pfam" id="PF14435">
    <property type="entry name" value="SUKH-4"/>
    <property type="match status" value="1"/>
</dbReference>
<dbReference type="OrthoDB" id="3860495at2"/>
<sequence>MMPSPGNAYEDVRADDAVARILEWWRGDGRREPVAELVGAPESGRTRVLRRVHEALPAGIWVDAGGLTAEEVLQRVLAAAEVAPPPHRRAGWRGELRAADLGDRPVFLANAHRAGRTRTSAQPDRVVRTLARELAVSARTKVVVEADPPARTRPRRGLLALHLLPDAPSEASSGAAAEEVPVPLAVRALALAELPRTPLAVWRELADAVGAQLPDRAALPDFVRQFPDLLDLDGEWVSFREERVARRLRRDFDTAQLRTAGARLLDRLPTRSSSGGFAPDRDDPVGTYLTHALPLHALHAGRLDDVQRDGEVLAHLDQVALLDAATCASPHALDRRTPAGDAANLWLSGVDSLPQRTWAAWLHLMSTVRGATGIADGIARSGLDLPWKVRWAHWRPPGGWDLAHLEPGPQLALSDVTDEVTKDATEDPIQDDTGGVPGAAGRRVVAGQGAWDRRVRIWDAATGEQLGGPWSDGVPRPGQAEPLWPPDRDPQLTPPWVQLTSYGIAPELISDTLRPEGLDLVVVAGPGGVLAVEPADPDGFEGLGDVHGEPFLAPYGRVDGGTDWPTPDPAVLDALFGPGTVRRVAAGALPAGLADEDARRLLTETGLPAFRGAEMRLVAVDEEPLAELSAEEVWEYAEDDEVPASAGRGAYYRLGVWGGRRLVLDGERGGVHVVPGEDDPGYEQPLVASSLSTFVAMLQGYVFGRCLLPMAVSPAERERVRDLIALDLEAIDEEGAESAAWTDVLDDETD</sequence>
<evidence type="ECO:0000313" key="2">
    <source>
        <dbReference type="Proteomes" id="UP000094094"/>
    </source>
</evidence>
<evidence type="ECO:0008006" key="3">
    <source>
        <dbReference type="Google" id="ProtNLM"/>
    </source>
</evidence>
<protein>
    <recommendedName>
        <fullName evidence="3">SUKH-4 immunity protein of toxin-antitoxin system</fullName>
    </recommendedName>
</protein>
<dbReference type="Proteomes" id="UP000094094">
    <property type="component" value="Chromosome"/>
</dbReference>
<proteinExistence type="predicted"/>
<dbReference type="AlphaFoldDB" id="A0A1D7VGA1"/>
<dbReference type="EMBL" id="CP017157">
    <property type="protein sequence ID" value="AOP45759.1"/>
    <property type="molecule type" value="Genomic_DNA"/>
</dbReference>
<keyword evidence="2" id="KW-1185">Reference proteome</keyword>
<dbReference type="InterPro" id="IPR025851">
    <property type="entry name" value="SUKH-4"/>
</dbReference>
<reference evidence="1 2" key="1">
    <citation type="submission" date="2016-09" db="EMBL/GenBank/DDBJ databases">
        <title>Complete genome sequencing of Streptomyces lydicus 103 and metabolic pathways analysis of antibiotic biosynthesis.</title>
        <authorList>
            <person name="Jia N."/>
            <person name="Ding M.-Z."/>
            <person name="Gao F."/>
            <person name="Yuan Y.-J."/>
        </authorList>
    </citation>
    <scope>NUCLEOTIDE SEQUENCE [LARGE SCALE GENOMIC DNA]</scope>
    <source>
        <strain evidence="1 2">103</strain>
    </source>
</reference>